<sequence>MPHPQGTSSPYRRGYFVPGEQMQETYAAPRHELGAPQYRVRVANAPRNQVRETSALPLHKSRPQHRVHVAEAPRGQARETSTMLLHEPQPQRRVHIPEAPRNQGREASTIPLLEPRPKRRVPIAEAPRNRERQISAIPRPPLGPQRPLQVSEAPDRAITAPAAPVAPPETQEQPPTVQARQRRRFRRDRLPRHLRRLNSDTRPRTHPHENPIHAHFFHIDNRFVQNHEPNPTITFAGILKPHEHTTMHEWEYRQSVLGTVKRGWKKFFHKLTKPFRSSRPAEPGEPGEQ</sequence>
<evidence type="ECO:0000313" key="3">
    <source>
        <dbReference type="Proteomes" id="UP000504636"/>
    </source>
</evidence>
<reference evidence="4" key="3">
    <citation type="submission" date="2025-04" db="UniProtKB">
        <authorList>
            <consortium name="RefSeq"/>
        </authorList>
    </citation>
    <scope>IDENTIFICATION</scope>
    <source>
        <strain evidence="4">CBS 304.34</strain>
    </source>
</reference>
<reference evidence="2 4" key="1">
    <citation type="journal article" date="2020" name="Stud. Mycol.">
        <title>101 Dothideomycetes genomes: a test case for predicting lifestyles and emergence of pathogens.</title>
        <authorList>
            <person name="Haridas S."/>
            <person name="Albert R."/>
            <person name="Binder M."/>
            <person name="Bloem J."/>
            <person name="Labutti K."/>
            <person name="Salamov A."/>
            <person name="Andreopoulos B."/>
            <person name="Baker S."/>
            <person name="Barry K."/>
            <person name="Bills G."/>
            <person name="Bluhm B."/>
            <person name="Cannon C."/>
            <person name="Castanera R."/>
            <person name="Culley D."/>
            <person name="Daum C."/>
            <person name="Ezra D."/>
            <person name="Gonzalez J."/>
            <person name="Henrissat B."/>
            <person name="Kuo A."/>
            <person name="Liang C."/>
            <person name="Lipzen A."/>
            <person name="Lutzoni F."/>
            <person name="Magnuson J."/>
            <person name="Mondo S."/>
            <person name="Nolan M."/>
            <person name="Ohm R."/>
            <person name="Pangilinan J."/>
            <person name="Park H.-J."/>
            <person name="Ramirez L."/>
            <person name="Alfaro M."/>
            <person name="Sun H."/>
            <person name="Tritt A."/>
            <person name="Yoshinaga Y."/>
            <person name="Zwiers L.-H."/>
            <person name="Turgeon B."/>
            <person name="Goodwin S."/>
            <person name="Spatafora J."/>
            <person name="Crous P."/>
            <person name="Grigoriev I."/>
        </authorList>
    </citation>
    <scope>NUCLEOTIDE SEQUENCE</scope>
    <source>
        <strain evidence="2 4">CBS 304.34</strain>
    </source>
</reference>
<reference evidence="4" key="2">
    <citation type="submission" date="2020-04" db="EMBL/GenBank/DDBJ databases">
        <authorList>
            <consortium name="NCBI Genome Project"/>
        </authorList>
    </citation>
    <scope>NUCLEOTIDE SEQUENCE</scope>
    <source>
        <strain evidence="4">CBS 304.34</strain>
    </source>
</reference>
<organism evidence="2">
    <name type="scientific">Mytilinidion resinicola</name>
    <dbReference type="NCBI Taxonomy" id="574789"/>
    <lineage>
        <taxon>Eukaryota</taxon>
        <taxon>Fungi</taxon>
        <taxon>Dikarya</taxon>
        <taxon>Ascomycota</taxon>
        <taxon>Pezizomycotina</taxon>
        <taxon>Dothideomycetes</taxon>
        <taxon>Pleosporomycetidae</taxon>
        <taxon>Mytilinidiales</taxon>
        <taxon>Mytilinidiaceae</taxon>
        <taxon>Mytilinidion</taxon>
    </lineage>
</organism>
<keyword evidence="3" id="KW-1185">Reference proteome</keyword>
<dbReference type="RefSeq" id="XP_033570474.1">
    <property type="nucleotide sequence ID" value="XM_033726884.1"/>
</dbReference>
<proteinExistence type="predicted"/>
<evidence type="ECO:0000313" key="2">
    <source>
        <dbReference type="EMBL" id="KAF2803510.1"/>
    </source>
</evidence>
<dbReference type="OrthoDB" id="10449265at2759"/>
<evidence type="ECO:0000313" key="4">
    <source>
        <dbReference type="RefSeq" id="XP_033570474.1"/>
    </source>
</evidence>
<dbReference type="AlphaFoldDB" id="A0A6A6Y4C8"/>
<protein>
    <submittedName>
        <fullName evidence="2 4">Uncharacterized protein</fullName>
    </submittedName>
</protein>
<feature type="compositionally biased region" description="Basic residues" evidence="1">
    <location>
        <begin position="180"/>
        <end position="196"/>
    </location>
</feature>
<evidence type="ECO:0000256" key="1">
    <source>
        <dbReference type="SAM" id="MobiDB-lite"/>
    </source>
</evidence>
<feature type="compositionally biased region" description="Basic and acidic residues" evidence="1">
    <location>
        <begin position="197"/>
        <end position="210"/>
    </location>
</feature>
<dbReference type="GeneID" id="54467777"/>
<feature type="region of interest" description="Disordered" evidence="1">
    <location>
        <begin position="92"/>
        <end position="210"/>
    </location>
</feature>
<dbReference type="Proteomes" id="UP000504636">
    <property type="component" value="Unplaced"/>
</dbReference>
<name>A0A6A6Y4C8_9PEZI</name>
<feature type="compositionally biased region" description="Low complexity" evidence="1">
    <location>
        <begin position="159"/>
        <end position="179"/>
    </location>
</feature>
<gene>
    <name evidence="2 4" type="ORF">BDZ99DRAFT_546676</name>
</gene>
<accession>A0A6A6Y4C8</accession>
<dbReference type="EMBL" id="MU003717">
    <property type="protein sequence ID" value="KAF2803510.1"/>
    <property type="molecule type" value="Genomic_DNA"/>
</dbReference>